<feature type="transmembrane region" description="Helical" evidence="2">
    <location>
        <begin position="238"/>
        <end position="259"/>
    </location>
</feature>
<dbReference type="InterPro" id="IPR008962">
    <property type="entry name" value="PapD-like_sf"/>
</dbReference>
<keyword evidence="2" id="KW-0472">Membrane</keyword>
<feature type="domain" description="MSP" evidence="3">
    <location>
        <begin position="5"/>
        <end position="123"/>
    </location>
</feature>
<evidence type="ECO:0000256" key="2">
    <source>
        <dbReference type="SAM" id="Phobius"/>
    </source>
</evidence>
<comment type="caution">
    <text evidence="4">The sequence shown here is derived from an EMBL/GenBank/DDBJ whole genome shotgun (WGS) entry which is preliminary data.</text>
</comment>
<dbReference type="Proteomes" id="UP001443914">
    <property type="component" value="Unassembled WGS sequence"/>
</dbReference>
<evidence type="ECO:0000313" key="4">
    <source>
        <dbReference type="EMBL" id="KAK9665668.1"/>
    </source>
</evidence>
<evidence type="ECO:0000259" key="3">
    <source>
        <dbReference type="PROSITE" id="PS50202"/>
    </source>
</evidence>
<keyword evidence="2" id="KW-0812">Transmembrane</keyword>
<dbReference type="EMBL" id="JBDFQZ010000014">
    <property type="protein sequence ID" value="KAK9665668.1"/>
    <property type="molecule type" value="Genomic_DNA"/>
</dbReference>
<dbReference type="GO" id="GO:0061817">
    <property type="term" value="P:endoplasmic reticulum-plasma membrane tethering"/>
    <property type="evidence" value="ECO:0007669"/>
    <property type="project" value="TreeGrafter"/>
</dbReference>
<dbReference type="GO" id="GO:0005886">
    <property type="term" value="C:plasma membrane"/>
    <property type="evidence" value="ECO:0007669"/>
    <property type="project" value="TreeGrafter"/>
</dbReference>
<dbReference type="SUPFAM" id="SSF49354">
    <property type="entry name" value="PapD-like"/>
    <property type="match status" value="1"/>
</dbReference>
<sequence>MNRKLLYVQPSELKFPFQLNRLSTCWLQLTNKTNHNVAFKVKTTHPKKYCVRPNVGIISPGSTCVVKVGLQAQKDFPLGVPKDKFLVQSMIAPIGLTAEDITSQMFRKDSDALEEQKLRVVFVTADPPSPIPEGSEEDCSPCASELDSPYRKNYISALFDSATTVAGEFRELLSEGQNNERGDEEEIFQMSESTAEPEDWDTVSKLIEERSCVILENQELLYELDTIRRQIKRSIGSSNVVIIVALLACLLGFLIGYVIK</sequence>
<accession>A0AAW1GRW7</accession>
<reference evidence="4" key="1">
    <citation type="submission" date="2024-03" db="EMBL/GenBank/DDBJ databases">
        <title>WGS assembly of Saponaria officinalis var. Norfolk2.</title>
        <authorList>
            <person name="Jenkins J."/>
            <person name="Shu S."/>
            <person name="Grimwood J."/>
            <person name="Barry K."/>
            <person name="Goodstein D."/>
            <person name="Schmutz J."/>
            <person name="Leebens-Mack J."/>
            <person name="Osbourn A."/>
        </authorList>
    </citation>
    <scope>NUCLEOTIDE SEQUENCE [LARGE SCALE GENOMIC DNA]</scope>
    <source>
        <strain evidence="4">JIC</strain>
    </source>
</reference>
<evidence type="ECO:0000256" key="1">
    <source>
        <dbReference type="ARBA" id="ARBA00008932"/>
    </source>
</evidence>
<evidence type="ECO:0000313" key="5">
    <source>
        <dbReference type="Proteomes" id="UP001443914"/>
    </source>
</evidence>
<dbReference type="PIRSF" id="PIRSF019693">
    <property type="entry name" value="VAMP-associated"/>
    <property type="match status" value="1"/>
</dbReference>
<dbReference type="GO" id="GO:0090158">
    <property type="term" value="P:endoplasmic reticulum membrane organization"/>
    <property type="evidence" value="ECO:0007669"/>
    <property type="project" value="TreeGrafter"/>
</dbReference>
<dbReference type="PROSITE" id="PS50202">
    <property type="entry name" value="MSP"/>
    <property type="match status" value="1"/>
</dbReference>
<dbReference type="GO" id="GO:0005789">
    <property type="term" value="C:endoplasmic reticulum membrane"/>
    <property type="evidence" value="ECO:0007669"/>
    <property type="project" value="InterPro"/>
</dbReference>
<protein>
    <recommendedName>
        <fullName evidence="3">MSP domain-containing protein</fullName>
    </recommendedName>
</protein>
<dbReference type="Pfam" id="PF00635">
    <property type="entry name" value="Motile_Sperm"/>
    <property type="match status" value="1"/>
</dbReference>
<organism evidence="4 5">
    <name type="scientific">Saponaria officinalis</name>
    <name type="common">Common soapwort</name>
    <name type="synonym">Lychnis saponaria</name>
    <dbReference type="NCBI Taxonomy" id="3572"/>
    <lineage>
        <taxon>Eukaryota</taxon>
        <taxon>Viridiplantae</taxon>
        <taxon>Streptophyta</taxon>
        <taxon>Embryophyta</taxon>
        <taxon>Tracheophyta</taxon>
        <taxon>Spermatophyta</taxon>
        <taxon>Magnoliopsida</taxon>
        <taxon>eudicotyledons</taxon>
        <taxon>Gunneridae</taxon>
        <taxon>Pentapetalae</taxon>
        <taxon>Caryophyllales</taxon>
        <taxon>Caryophyllaceae</taxon>
        <taxon>Caryophylleae</taxon>
        <taxon>Saponaria</taxon>
    </lineage>
</organism>
<keyword evidence="5" id="KW-1185">Reference proteome</keyword>
<name>A0AAW1GRW7_SAPOF</name>
<gene>
    <name evidence="4" type="ORF">RND81_14G127600</name>
</gene>
<dbReference type="Gene3D" id="2.60.40.10">
    <property type="entry name" value="Immunoglobulins"/>
    <property type="match status" value="1"/>
</dbReference>
<comment type="similarity">
    <text evidence="1">Belongs to the VAMP-associated protein (VAP) (TC 9.B.17) family.</text>
</comment>
<dbReference type="PANTHER" id="PTHR10809:SF160">
    <property type="entry name" value="VESICLE-ASSOCIATED PROTEIN 1-3"/>
    <property type="match status" value="1"/>
</dbReference>
<dbReference type="PANTHER" id="PTHR10809">
    <property type="entry name" value="VESICLE-ASSOCIATED MEMBRANE PROTEIN-ASSOCIATED PROTEIN"/>
    <property type="match status" value="1"/>
</dbReference>
<proteinExistence type="inferred from homology"/>
<dbReference type="AlphaFoldDB" id="A0AAW1GRW7"/>
<dbReference type="InterPro" id="IPR013783">
    <property type="entry name" value="Ig-like_fold"/>
</dbReference>
<dbReference type="FunFam" id="2.60.40.10:FF:000813">
    <property type="entry name" value="Vesicle-associated protein 1-1"/>
    <property type="match status" value="1"/>
</dbReference>
<dbReference type="InterPro" id="IPR016763">
    <property type="entry name" value="VAP"/>
</dbReference>
<keyword evidence="2" id="KW-1133">Transmembrane helix</keyword>
<dbReference type="InterPro" id="IPR000535">
    <property type="entry name" value="MSP_dom"/>
</dbReference>